<dbReference type="EMBL" id="KX485965">
    <property type="protein sequence ID" value="AOO88329.1"/>
    <property type="molecule type" value="Genomic_DNA"/>
</dbReference>
<dbReference type="Pfam" id="PF12804">
    <property type="entry name" value="NTP_transf_3"/>
    <property type="match status" value="1"/>
</dbReference>
<dbReference type="PANTHER" id="PTHR43777:SF1">
    <property type="entry name" value="MOLYBDENUM COFACTOR CYTIDYLYLTRANSFERASE"/>
    <property type="match status" value="1"/>
</dbReference>
<name>A0A1C9HNS4_RHILT</name>
<dbReference type="SUPFAM" id="SSF53448">
    <property type="entry name" value="Nucleotide-diphospho-sugar transferases"/>
    <property type="match status" value="1"/>
</dbReference>
<accession>A0A1C9HNS4</accession>
<dbReference type="PANTHER" id="PTHR43777">
    <property type="entry name" value="MOLYBDENUM COFACTOR CYTIDYLYLTRANSFERASE"/>
    <property type="match status" value="1"/>
</dbReference>
<reference evidence="3" key="1">
    <citation type="journal article" date="2015" name="BMC Genomics">
        <title>Transcriptome profiling of a Rhizobium leguminosarum bv. trifolii rosR mutant reveals the role of the transcriptional regulator RosR in motility, synthesis of cell-surface components, and other cellular processes.</title>
        <authorList>
            <person name="Rachwal K."/>
            <person name="Matczynska E."/>
            <person name="Janczarek M."/>
        </authorList>
    </citation>
    <scope>NUCLEOTIDE SEQUENCE</scope>
    <source>
        <strain evidence="3">Rt24.2</strain>
    </source>
</reference>
<sequence>MPSGIRGYARGPKRNGFDRLPERILAGEHPNGYDIGRMGVGGLLMEIQTGSMPRETLKETSLQPKVAIVLLAAGMATRMGPNGGHKLLAAFDGMPLVRRSALIAMGSDAASVTVVVGHRQDDIRKVLVDLPVTIIANPAYPAGMASSLTTGFAAAAADDTEGVLVMLADMPGVTTDDLNRMITAFRDANGASIVRAVSQGKRGNPVILPRALNDAVLRLEGDVGARHLIETSGLAVTDVEIGDAAQIDVDTPEAIIAAGGTPAGTV</sequence>
<dbReference type="GO" id="GO:0016779">
    <property type="term" value="F:nucleotidyltransferase activity"/>
    <property type="evidence" value="ECO:0007669"/>
    <property type="project" value="UniProtKB-ARBA"/>
</dbReference>
<dbReference type="InterPro" id="IPR029044">
    <property type="entry name" value="Nucleotide-diphossugar_trans"/>
</dbReference>
<reference evidence="3" key="2">
    <citation type="journal article" date="2016" name="Front. Microbiol.">
        <title>The Regulatory Protein RosR Affects Rhizobium leguminosarum bv. trifolii Protein Profiles, Cell Surface Properties, and Symbiosis with Clover.</title>
        <authorList>
            <person name="Rachwal K."/>
            <person name="Boguszewska A."/>
            <person name="Kopcinska J."/>
            <person name="Karas M."/>
            <person name="Tchorzewski M."/>
            <person name="Janczarek M."/>
        </authorList>
    </citation>
    <scope>NUCLEOTIDE SEQUENCE</scope>
    <source>
        <strain evidence="3">Rt24.2</strain>
    </source>
</reference>
<dbReference type="Gene3D" id="3.90.550.10">
    <property type="entry name" value="Spore Coat Polysaccharide Biosynthesis Protein SpsA, Chain A"/>
    <property type="match status" value="1"/>
</dbReference>
<dbReference type="InterPro" id="IPR025877">
    <property type="entry name" value="MobA-like_NTP_Trfase"/>
</dbReference>
<evidence type="ECO:0000256" key="1">
    <source>
        <dbReference type="ARBA" id="ARBA00022842"/>
    </source>
</evidence>
<dbReference type="AlphaFoldDB" id="A0A1C9HNS4"/>
<proteinExistence type="predicted"/>
<protein>
    <submittedName>
        <fullName evidence="3">Molybdopterin-guanine dinucleotide biosynthesis protein MobA</fullName>
    </submittedName>
</protein>
<dbReference type="CDD" id="cd04182">
    <property type="entry name" value="GT_2_like_f"/>
    <property type="match status" value="1"/>
</dbReference>
<feature type="domain" description="MobA-like NTP transferase" evidence="2">
    <location>
        <begin position="69"/>
        <end position="231"/>
    </location>
</feature>
<evidence type="ECO:0000259" key="2">
    <source>
        <dbReference type="Pfam" id="PF12804"/>
    </source>
</evidence>
<keyword evidence="1" id="KW-0460">Magnesium</keyword>
<evidence type="ECO:0000313" key="3">
    <source>
        <dbReference type="EMBL" id="AOO88329.1"/>
    </source>
</evidence>
<organism evidence="3">
    <name type="scientific">Rhizobium leguminosarum bv. trifolii</name>
    <dbReference type="NCBI Taxonomy" id="386"/>
    <lineage>
        <taxon>Bacteria</taxon>
        <taxon>Pseudomonadati</taxon>
        <taxon>Pseudomonadota</taxon>
        <taxon>Alphaproteobacteria</taxon>
        <taxon>Hyphomicrobiales</taxon>
        <taxon>Rhizobiaceae</taxon>
        <taxon>Rhizobium/Agrobacterium group</taxon>
        <taxon>Rhizobium</taxon>
    </lineage>
</organism>